<evidence type="ECO:0000313" key="2">
    <source>
        <dbReference type="Proteomes" id="UP001221208"/>
    </source>
</evidence>
<evidence type="ECO:0000313" key="1">
    <source>
        <dbReference type="EMBL" id="MDC8758557.1"/>
    </source>
</evidence>
<evidence type="ECO:0008006" key="3">
    <source>
        <dbReference type="Google" id="ProtNLM"/>
    </source>
</evidence>
<dbReference type="Gene3D" id="1.25.40.10">
    <property type="entry name" value="Tetratricopeptide repeat domain"/>
    <property type="match status" value="1"/>
</dbReference>
<sequence length="201" mass="21135">GAGWVDAIDRAARRIDVLASGGAAAGPAAPAAAAGPDLRRAREHLHHERYAQTLEQLGGLPLEHADDPDVLLLKAVSLSHSGALAEAEAVCRRLLAQDELNAGAHYVLALCREGAGDVAGALGHNQSAAYLDPEFAMPRLHIGLLARRQGEREAARRDLAQALLLLQKEDPARLLLFGGGFKREALIALCRAELAAFGEGA</sequence>
<name>A0ABT5K0R2_9BURK</name>
<gene>
    <name evidence="1" type="ORF">OIK44_13325</name>
</gene>
<dbReference type="InterPro" id="IPR011990">
    <property type="entry name" value="TPR-like_helical_dom_sf"/>
</dbReference>
<organism evidence="1 2">
    <name type="scientific">Janthinobacterium fluminis</name>
    <dbReference type="NCBI Taxonomy" id="2987524"/>
    <lineage>
        <taxon>Bacteria</taxon>
        <taxon>Pseudomonadati</taxon>
        <taxon>Pseudomonadota</taxon>
        <taxon>Betaproteobacteria</taxon>
        <taxon>Burkholderiales</taxon>
        <taxon>Oxalobacteraceae</taxon>
        <taxon>Janthinobacterium</taxon>
    </lineage>
</organism>
<comment type="caution">
    <text evidence="1">The sequence shown here is derived from an EMBL/GenBank/DDBJ whole genome shotgun (WGS) entry which is preliminary data.</text>
</comment>
<dbReference type="SUPFAM" id="SSF48452">
    <property type="entry name" value="TPR-like"/>
    <property type="match status" value="1"/>
</dbReference>
<reference evidence="1 2" key="1">
    <citation type="submission" date="2022-10" db="EMBL/GenBank/DDBJ databases">
        <title>Janthinobacterium sp. hw3 Genome sequencing.</title>
        <authorList>
            <person name="Park S."/>
        </authorList>
    </citation>
    <scope>NUCLEOTIDE SEQUENCE [LARGE SCALE GENOMIC DNA]</scope>
    <source>
        <strain evidence="2">hw3</strain>
    </source>
</reference>
<dbReference type="EMBL" id="JAQQXR010000004">
    <property type="protein sequence ID" value="MDC8758557.1"/>
    <property type="molecule type" value="Genomic_DNA"/>
</dbReference>
<proteinExistence type="predicted"/>
<dbReference type="SMART" id="SM00028">
    <property type="entry name" value="TPR"/>
    <property type="match status" value="3"/>
</dbReference>
<dbReference type="InterPro" id="IPR019734">
    <property type="entry name" value="TPR_rpt"/>
</dbReference>
<protein>
    <recommendedName>
        <fullName evidence="3">Tetratricopeptide repeat protein</fullName>
    </recommendedName>
</protein>
<feature type="non-terminal residue" evidence="1">
    <location>
        <position position="1"/>
    </location>
</feature>
<dbReference type="Proteomes" id="UP001221208">
    <property type="component" value="Unassembled WGS sequence"/>
</dbReference>
<accession>A0ABT5K0R2</accession>
<keyword evidence="2" id="KW-1185">Reference proteome</keyword>